<dbReference type="InterPro" id="IPR033031">
    <property type="entry name" value="Scc2/Nipped-B"/>
</dbReference>
<evidence type="ECO:0000313" key="2">
    <source>
        <dbReference type="Proteomes" id="UP000018467"/>
    </source>
</evidence>
<dbReference type="GO" id="GO:0010468">
    <property type="term" value="P:regulation of gene expression"/>
    <property type="evidence" value="ECO:0007669"/>
    <property type="project" value="InterPro"/>
</dbReference>
<organism evidence="1 2">
    <name type="scientific">Astyanax mexicanus</name>
    <name type="common">Blind cave fish</name>
    <name type="synonym">Astyanax fasciatus mexicanus</name>
    <dbReference type="NCBI Taxonomy" id="7994"/>
    <lineage>
        <taxon>Eukaryota</taxon>
        <taxon>Metazoa</taxon>
        <taxon>Chordata</taxon>
        <taxon>Craniata</taxon>
        <taxon>Vertebrata</taxon>
        <taxon>Euteleostomi</taxon>
        <taxon>Actinopterygii</taxon>
        <taxon>Neopterygii</taxon>
        <taxon>Teleostei</taxon>
        <taxon>Ostariophysi</taxon>
        <taxon>Characiformes</taxon>
        <taxon>Characoidei</taxon>
        <taxon>Acestrorhamphidae</taxon>
        <taxon>Acestrorhamphinae</taxon>
        <taxon>Astyanax</taxon>
    </lineage>
</organism>
<dbReference type="Ensembl" id="ENSAMXT00000042831.1">
    <property type="protein sequence ID" value="ENSAMXP00000041750.1"/>
    <property type="gene ID" value="ENSAMXG00000033635.1"/>
</dbReference>
<sequence length="104" mass="12117">MGESVSALDIVAIHRPRYRERPQLARVIQRTADGYSVQWLSGSYSSSWTEARRRDGRKLVPWMENIRESDIVYKKISLTSGNKLTHKLTHTLRSIYTHRDRTSS</sequence>
<dbReference type="GO" id="GO:0048565">
    <property type="term" value="P:digestive tract development"/>
    <property type="evidence" value="ECO:0007669"/>
    <property type="project" value="TreeGrafter"/>
</dbReference>
<dbReference type="Proteomes" id="UP000018467">
    <property type="component" value="Unassembled WGS sequence"/>
</dbReference>
<dbReference type="GeneTree" id="ENSGT00390000010427"/>
<dbReference type="GO" id="GO:1990414">
    <property type="term" value="P:replication-born double-strand break repair via sister chromatid exchange"/>
    <property type="evidence" value="ECO:0007669"/>
    <property type="project" value="TreeGrafter"/>
</dbReference>
<dbReference type="GO" id="GO:0007420">
    <property type="term" value="P:brain development"/>
    <property type="evidence" value="ECO:0007669"/>
    <property type="project" value="TreeGrafter"/>
</dbReference>
<keyword evidence="2" id="KW-1185">Reference proteome</keyword>
<proteinExistence type="predicted"/>
<dbReference type="PANTHER" id="PTHR21704:SF18">
    <property type="entry name" value="NIPPED-B-LIKE PROTEIN"/>
    <property type="match status" value="1"/>
</dbReference>
<protein>
    <submittedName>
        <fullName evidence="1">Uncharacterized protein</fullName>
    </submittedName>
</protein>
<dbReference type="GO" id="GO:0003007">
    <property type="term" value="P:heart morphogenesis"/>
    <property type="evidence" value="ECO:0007669"/>
    <property type="project" value="TreeGrafter"/>
</dbReference>
<dbReference type="GO" id="GO:0140588">
    <property type="term" value="P:chromatin looping"/>
    <property type="evidence" value="ECO:0007669"/>
    <property type="project" value="InterPro"/>
</dbReference>
<dbReference type="GO" id="GO:0061775">
    <property type="term" value="F:cohesin loader activity"/>
    <property type="evidence" value="ECO:0007669"/>
    <property type="project" value="InterPro"/>
</dbReference>
<evidence type="ECO:0000313" key="1">
    <source>
        <dbReference type="Ensembl" id="ENSAMXP00000041750.1"/>
    </source>
</evidence>
<dbReference type="GO" id="GO:0090694">
    <property type="term" value="C:Scc2-Scc4 cohesin loading complex"/>
    <property type="evidence" value="ECO:0007669"/>
    <property type="project" value="TreeGrafter"/>
</dbReference>
<dbReference type="GO" id="GO:0071169">
    <property type="term" value="P:establishment of protein localization to chromatin"/>
    <property type="evidence" value="ECO:0007669"/>
    <property type="project" value="TreeGrafter"/>
</dbReference>
<dbReference type="InParanoid" id="A0A3B1JIT4"/>
<dbReference type="GO" id="GO:0034087">
    <property type="term" value="P:establishment of mitotic sister chromatid cohesion"/>
    <property type="evidence" value="ECO:0007669"/>
    <property type="project" value="TreeGrafter"/>
</dbReference>
<name>A0A3B1JIT4_ASTMX</name>
<reference evidence="1" key="3">
    <citation type="submission" date="2025-08" db="UniProtKB">
        <authorList>
            <consortium name="Ensembl"/>
        </authorList>
    </citation>
    <scope>IDENTIFICATION</scope>
</reference>
<dbReference type="AlphaFoldDB" id="A0A3B1JIT4"/>
<dbReference type="GO" id="GO:0048703">
    <property type="term" value="P:embryonic viscerocranium morphogenesis"/>
    <property type="evidence" value="ECO:0007669"/>
    <property type="project" value="TreeGrafter"/>
</dbReference>
<reference evidence="2" key="1">
    <citation type="submission" date="2013-03" db="EMBL/GenBank/DDBJ databases">
        <authorList>
            <person name="Jeffery W."/>
            <person name="Warren W."/>
            <person name="Wilson R.K."/>
        </authorList>
    </citation>
    <scope>NUCLEOTIDE SEQUENCE</scope>
    <source>
        <strain evidence="2">female</strain>
    </source>
</reference>
<reference evidence="2" key="2">
    <citation type="journal article" date="2014" name="Nat. Commun.">
        <title>The cavefish genome reveals candidate genes for eye loss.</title>
        <authorList>
            <person name="McGaugh S.E."/>
            <person name="Gross J.B."/>
            <person name="Aken B."/>
            <person name="Blin M."/>
            <person name="Borowsky R."/>
            <person name="Chalopin D."/>
            <person name="Hinaux H."/>
            <person name="Jeffery W.R."/>
            <person name="Keene A."/>
            <person name="Ma L."/>
            <person name="Minx P."/>
            <person name="Murphy D."/>
            <person name="O'Quin K.E."/>
            <person name="Retaux S."/>
            <person name="Rohner N."/>
            <person name="Searle S.M."/>
            <person name="Stahl B.A."/>
            <person name="Tabin C."/>
            <person name="Volff J.N."/>
            <person name="Yoshizawa M."/>
            <person name="Warren W.C."/>
        </authorList>
    </citation>
    <scope>NUCLEOTIDE SEQUENCE [LARGE SCALE GENOMIC DNA]</scope>
    <source>
        <strain evidence="2">female</strain>
    </source>
</reference>
<dbReference type="PANTHER" id="PTHR21704">
    <property type="entry name" value="NIPPED-B-LIKE PROTEIN DELANGIN SCC2-RELATED"/>
    <property type="match status" value="1"/>
</dbReference>
<dbReference type="GO" id="GO:0003682">
    <property type="term" value="F:chromatin binding"/>
    <property type="evidence" value="ECO:0007669"/>
    <property type="project" value="TreeGrafter"/>
</dbReference>
<dbReference type="Bgee" id="ENSAMXG00000033635">
    <property type="expression patterns" value="Expressed in testis and 14 other cell types or tissues"/>
</dbReference>
<reference evidence="1" key="4">
    <citation type="submission" date="2025-09" db="UniProtKB">
        <authorList>
            <consortium name="Ensembl"/>
        </authorList>
    </citation>
    <scope>IDENTIFICATION</scope>
</reference>
<dbReference type="STRING" id="7994.ENSAMXP00000041750"/>
<accession>A0A3B1JIT4</accession>